<feature type="compositionally biased region" description="Basic residues" evidence="11">
    <location>
        <begin position="360"/>
        <end position="376"/>
    </location>
</feature>
<dbReference type="Proteomes" id="UP000001554">
    <property type="component" value="Chromosome 2"/>
</dbReference>
<protein>
    <submittedName>
        <fullName evidence="14">Zinc finger protein 350-like</fullName>
    </submittedName>
</protein>
<feature type="domain" description="C2H2-type" evidence="12">
    <location>
        <begin position="170"/>
        <end position="197"/>
    </location>
</feature>
<proteinExistence type="predicted"/>
<dbReference type="RefSeq" id="XP_035666177.1">
    <property type="nucleotide sequence ID" value="XM_035810284.1"/>
</dbReference>
<dbReference type="OrthoDB" id="10039931at2759"/>
<accession>A0A9J7HWM6</accession>
<comment type="subcellular location">
    <subcellularLocation>
        <location evidence="1">Nucleus</location>
    </subcellularLocation>
</comment>
<dbReference type="InterPro" id="IPR013087">
    <property type="entry name" value="Znf_C2H2_type"/>
</dbReference>
<dbReference type="KEGG" id="bfo:118409330"/>
<reference evidence="13" key="1">
    <citation type="journal article" date="2020" name="Nat. Ecol. Evol.">
        <title>Deeply conserved synteny resolves early events in vertebrate evolution.</title>
        <authorList>
            <person name="Simakov O."/>
            <person name="Marletaz F."/>
            <person name="Yue J.X."/>
            <person name="O'Connell B."/>
            <person name="Jenkins J."/>
            <person name="Brandt A."/>
            <person name="Calef R."/>
            <person name="Tung C.H."/>
            <person name="Huang T.K."/>
            <person name="Schmutz J."/>
            <person name="Satoh N."/>
            <person name="Yu J.K."/>
            <person name="Putnam N.H."/>
            <person name="Green R.E."/>
            <person name="Rokhsar D.S."/>
        </authorList>
    </citation>
    <scope>NUCLEOTIDE SEQUENCE [LARGE SCALE GENOMIC DNA]</scope>
    <source>
        <strain evidence="13">S238N-H82</strain>
    </source>
</reference>
<dbReference type="GO" id="GO:0032502">
    <property type="term" value="P:developmental process"/>
    <property type="evidence" value="ECO:0007669"/>
    <property type="project" value="UniProtKB-ARBA"/>
</dbReference>
<feature type="domain" description="C2H2-type" evidence="12">
    <location>
        <begin position="38"/>
        <end position="65"/>
    </location>
</feature>
<feature type="domain" description="C2H2-type" evidence="12">
    <location>
        <begin position="98"/>
        <end position="126"/>
    </location>
</feature>
<evidence type="ECO:0000256" key="9">
    <source>
        <dbReference type="ARBA" id="ARBA00023242"/>
    </source>
</evidence>
<feature type="compositionally biased region" description="Polar residues" evidence="11">
    <location>
        <begin position="307"/>
        <end position="323"/>
    </location>
</feature>
<evidence type="ECO:0000256" key="1">
    <source>
        <dbReference type="ARBA" id="ARBA00004123"/>
    </source>
</evidence>
<evidence type="ECO:0000256" key="7">
    <source>
        <dbReference type="ARBA" id="ARBA00023125"/>
    </source>
</evidence>
<keyword evidence="3" id="KW-0677">Repeat</keyword>
<reference evidence="14" key="2">
    <citation type="submission" date="2025-08" db="UniProtKB">
        <authorList>
            <consortium name="RefSeq"/>
        </authorList>
    </citation>
    <scope>IDENTIFICATION</scope>
    <source>
        <strain evidence="14">S238N-H82</strain>
        <tissue evidence="14">Testes</tissue>
    </source>
</reference>
<dbReference type="PANTHER" id="PTHR24409">
    <property type="entry name" value="ZINC FINGER PROTEIN 142"/>
    <property type="match status" value="1"/>
</dbReference>
<dbReference type="Pfam" id="PF00096">
    <property type="entry name" value="zf-C2H2"/>
    <property type="match status" value="2"/>
</dbReference>
<keyword evidence="2" id="KW-0479">Metal-binding</keyword>
<keyword evidence="4 10" id="KW-0863">Zinc-finger</keyword>
<dbReference type="GO" id="GO:0006357">
    <property type="term" value="P:regulation of transcription by RNA polymerase II"/>
    <property type="evidence" value="ECO:0000318"/>
    <property type="project" value="GO_Central"/>
</dbReference>
<keyword evidence="9" id="KW-0539">Nucleus</keyword>
<evidence type="ECO:0000313" key="14">
    <source>
        <dbReference type="RefSeq" id="XP_035666177.1"/>
    </source>
</evidence>
<evidence type="ECO:0000259" key="12">
    <source>
        <dbReference type="PROSITE" id="PS50157"/>
    </source>
</evidence>
<feature type="region of interest" description="Disordered" evidence="11">
    <location>
        <begin position="282"/>
        <end position="393"/>
    </location>
</feature>
<dbReference type="GO" id="GO:0000978">
    <property type="term" value="F:RNA polymerase II cis-regulatory region sequence-specific DNA binding"/>
    <property type="evidence" value="ECO:0000318"/>
    <property type="project" value="GO_Central"/>
</dbReference>
<keyword evidence="7" id="KW-0238">DNA-binding</keyword>
<dbReference type="SUPFAM" id="SSF57667">
    <property type="entry name" value="beta-beta-alpha zinc fingers"/>
    <property type="match status" value="3"/>
</dbReference>
<keyword evidence="8" id="KW-0804">Transcription</keyword>
<keyword evidence="5" id="KW-0862">Zinc</keyword>
<dbReference type="AlphaFoldDB" id="A0A9J7HWM6"/>
<sequence length="458" mass="50060">MSVHSVDRPHKCPQCPASFKRKDQLKFHQRIHSGFRPYQCKLCEKTFYHSGSYNEHVKVHTGTKAHQCRFCSKGFTSRNNMLRHQELHSTEGRYKIAYKCKECKAKFPSRKMVSLHQKQEHGDKKCFVCGEMCKGGREGLIEHTRFLHSGEKKRLSDGNDASGSQQGVVYQCTMCESVFDVRADLVEHVKTHANDPILKCPYCQERHRGTYKLNVHMNMHAGQRMMVPKLDTSSGAIVIVMPGQDQESGSLKTAGPVEETTSENSAAEKVVPEGGKVCVLGDVPESIDKEEVPTAAGEGTMLGTDSADGSVQDQASSSSTNKARQSKARPAKGTVAEKLGQLRSQNGDNRNVEETPVTGRRGRGRGRSRGRGRRSSRPPLPGYRPILPSSLMNPPKTPQQPIIILQSAAGVSGVGQPVMLTVPPASPGGVVIMPRQQVGGLTLPQQAGHVVLTAKPGQ</sequence>
<feature type="domain" description="C2H2-type" evidence="12">
    <location>
        <begin position="10"/>
        <end position="37"/>
    </location>
</feature>
<dbReference type="GeneID" id="118409330"/>
<evidence type="ECO:0000256" key="11">
    <source>
        <dbReference type="SAM" id="MobiDB-lite"/>
    </source>
</evidence>
<organism evidence="13 14">
    <name type="scientific">Branchiostoma floridae</name>
    <name type="common">Florida lancelet</name>
    <name type="synonym">Amphioxus</name>
    <dbReference type="NCBI Taxonomy" id="7739"/>
    <lineage>
        <taxon>Eukaryota</taxon>
        <taxon>Metazoa</taxon>
        <taxon>Chordata</taxon>
        <taxon>Cephalochordata</taxon>
        <taxon>Leptocardii</taxon>
        <taxon>Amphioxiformes</taxon>
        <taxon>Branchiostomatidae</taxon>
        <taxon>Branchiostoma</taxon>
    </lineage>
</organism>
<evidence type="ECO:0000256" key="2">
    <source>
        <dbReference type="ARBA" id="ARBA00022723"/>
    </source>
</evidence>
<dbReference type="GO" id="GO:0005634">
    <property type="term" value="C:nucleus"/>
    <property type="evidence" value="ECO:0000318"/>
    <property type="project" value="GO_Central"/>
</dbReference>
<feature type="domain" description="C2H2-type" evidence="12">
    <location>
        <begin position="198"/>
        <end position="225"/>
    </location>
</feature>
<evidence type="ECO:0000256" key="8">
    <source>
        <dbReference type="ARBA" id="ARBA00023163"/>
    </source>
</evidence>
<dbReference type="SMART" id="SM00355">
    <property type="entry name" value="ZnF_C2H2"/>
    <property type="match status" value="7"/>
</dbReference>
<evidence type="ECO:0000256" key="5">
    <source>
        <dbReference type="ARBA" id="ARBA00022833"/>
    </source>
</evidence>
<dbReference type="PROSITE" id="PS00028">
    <property type="entry name" value="ZINC_FINGER_C2H2_1"/>
    <property type="match status" value="5"/>
</dbReference>
<keyword evidence="13" id="KW-1185">Reference proteome</keyword>
<feature type="region of interest" description="Disordered" evidence="11">
    <location>
        <begin position="243"/>
        <end position="270"/>
    </location>
</feature>
<evidence type="ECO:0000256" key="4">
    <source>
        <dbReference type="ARBA" id="ARBA00022771"/>
    </source>
</evidence>
<dbReference type="FunFam" id="3.30.160.60:FF:000202">
    <property type="entry name" value="Zinc finger protein 574"/>
    <property type="match status" value="1"/>
</dbReference>
<evidence type="ECO:0000256" key="6">
    <source>
        <dbReference type="ARBA" id="ARBA00023015"/>
    </source>
</evidence>
<dbReference type="PROSITE" id="PS50157">
    <property type="entry name" value="ZINC_FINGER_C2H2_2"/>
    <property type="match status" value="6"/>
</dbReference>
<evidence type="ECO:0000313" key="13">
    <source>
        <dbReference type="Proteomes" id="UP000001554"/>
    </source>
</evidence>
<dbReference type="PANTHER" id="PTHR24409:SF295">
    <property type="entry name" value="AZ2-RELATED"/>
    <property type="match status" value="1"/>
</dbReference>
<dbReference type="FunFam" id="3.30.160.60:FF:000325">
    <property type="entry name" value="ZFP90 zinc finger protein"/>
    <property type="match status" value="1"/>
</dbReference>
<gene>
    <name evidence="14" type="primary">LOC118409330</name>
</gene>
<name>A0A9J7HWM6_BRAFL</name>
<feature type="domain" description="C2H2-type" evidence="12">
    <location>
        <begin position="66"/>
        <end position="93"/>
    </location>
</feature>
<evidence type="ECO:0000256" key="3">
    <source>
        <dbReference type="ARBA" id="ARBA00022737"/>
    </source>
</evidence>
<dbReference type="InterPro" id="IPR036236">
    <property type="entry name" value="Znf_C2H2_sf"/>
</dbReference>
<dbReference type="GO" id="GO:0008270">
    <property type="term" value="F:zinc ion binding"/>
    <property type="evidence" value="ECO:0007669"/>
    <property type="project" value="UniProtKB-KW"/>
</dbReference>
<keyword evidence="6" id="KW-0805">Transcription regulation</keyword>
<evidence type="ECO:0000256" key="10">
    <source>
        <dbReference type="PROSITE-ProRule" id="PRU00042"/>
    </source>
</evidence>
<dbReference type="Gene3D" id="3.30.160.60">
    <property type="entry name" value="Classic Zinc Finger"/>
    <property type="match status" value="4"/>
</dbReference>
<dbReference type="GO" id="GO:0000981">
    <property type="term" value="F:DNA-binding transcription factor activity, RNA polymerase II-specific"/>
    <property type="evidence" value="ECO:0000318"/>
    <property type="project" value="GO_Central"/>
</dbReference>